<proteinExistence type="predicted"/>
<evidence type="ECO:0000313" key="7">
    <source>
        <dbReference type="Proteomes" id="UP000320176"/>
    </source>
</evidence>
<dbReference type="Proteomes" id="UP000320176">
    <property type="component" value="Unassembled WGS sequence"/>
</dbReference>
<reference evidence="6 7" key="1">
    <citation type="submission" date="2019-02" db="EMBL/GenBank/DDBJ databases">
        <title>Deep-cultivation of Planctomycetes and their phenomic and genomic characterization uncovers novel biology.</title>
        <authorList>
            <person name="Wiegand S."/>
            <person name="Jogler M."/>
            <person name="Boedeker C."/>
            <person name="Pinto D."/>
            <person name="Vollmers J."/>
            <person name="Rivas-Marin E."/>
            <person name="Kohn T."/>
            <person name="Peeters S.H."/>
            <person name="Heuer A."/>
            <person name="Rast P."/>
            <person name="Oberbeckmann S."/>
            <person name="Bunk B."/>
            <person name="Jeske O."/>
            <person name="Meyerdierks A."/>
            <person name="Storesund J.E."/>
            <person name="Kallscheuer N."/>
            <person name="Luecker S."/>
            <person name="Lage O.M."/>
            <person name="Pohl T."/>
            <person name="Merkel B.J."/>
            <person name="Hornburger P."/>
            <person name="Mueller R.-W."/>
            <person name="Bruemmer F."/>
            <person name="Labrenz M."/>
            <person name="Spormann A.M."/>
            <person name="Op Den Camp H."/>
            <person name="Overmann J."/>
            <person name="Amann R."/>
            <person name="Jetten M.S.M."/>
            <person name="Mascher T."/>
            <person name="Medema M.H."/>
            <person name="Devos D.P."/>
            <person name="Kaster A.-K."/>
            <person name="Ovreas L."/>
            <person name="Rohde M."/>
            <person name="Galperin M.Y."/>
            <person name="Jogler C."/>
        </authorList>
    </citation>
    <scope>NUCLEOTIDE SEQUENCE [LARGE SCALE GENOMIC DNA]</scope>
    <source>
        <strain evidence="6 7">Pla52n</strain>
    </source>
</reference>
<evidence type="ECO:0000256" key="4">
    <source>
        <dbReference type="ARBA" id="ARBA00022840"/>
    </source>
</evidence>
<dbReference type="RefSeq" id="WP_146523361.1">
    <property type="nucleotide sequence ID" value="NZ_CP151726.1"/>
</dbReference>
<comment type="caution">
    <text evidence="6">The sequence shown here is derived from an EMBL/GenBank/DDBJ whole genome shotgun (WGS) entry which is preliminary data.</text>
</comment>
<keyword evidence="4" id="KW-0067">ATP-binding</keyword>
<keyword evidence="1 6" id="KW-0808">Transferase</keyword>
<organism evidence="6 7">
    <name type="scientific">Stieleria varia</name>
    <dbReference type="NCBI Taxonomy" id="2528005"/>
    <lineage>
        <taxon>Bacteria</taxon>
        <taxon>Pseudomonadati</taxon>
        <taxon>Planctomycetota</taxon>
        <taxon>Planctomycetia</taxon>
        <taxon>Pirellulales</taxon>
        <taxon>Pirellulaceae</taxon>
        <taxon>Stieleria</taxon>
    </lineage>
</organism>
<dbReference type="EMBL" id="SJPN01000013">
    <property type="protein sequence ID" value="TWT91979.1"/>
    <property type="molecule type" value="Genomic_DNA"/>
</dbReference>
<keyword evidence="3 6" id="KW-0418">Kinase</keyword>
<dbReference type="GO" id="GO:0004674">
    <property type="term" value="F:protein serine/threonine kinase activity"/>
    <property type="evidence" value="ECO:0007669"/>
    <property type="project" value="UniProtKB-EC"/>
</dbReference>
<accession>A0A5C5ZXJ3</accession>
<evidence type="ECO:0000256" key="1">
    <source>
        <dbReference type="ARBA" id="ARBA00022679"/>
    </source>
</evidence>
<feature type="domain" description="Protein kinase" evidence="5">
    <location>
        <begin position="91"/>
        <end position="189"/>
    </location>
</feature>
<keyword evidence="2" id="KW-0547">Nucleotide-binding</keyword>
<dbReference type="InterPro" id="IPR000719">
    <property type="entry name" value="Prot_kinase_dom"/>
</dbReference>
<sequence length="189" mass="20561">MATIDEPSNECPHCGTPISNELTEAVCPRCLLATVIVDATDGAIAETMDTGSIEPSQSTDCGVSRTESGFYGDRFENLSEQHDRTMHFGDYVLIEELARGGMGVVYRARHQKLGREVAMKVILSGQLASTNDVRRFEMEAESAAALDHPGIVPIYVHLSRSLPRLPNRLTTPTDVEFCIAISNPEHSAG</sequence>
<dbReference type="InterPro" id="IPR011009">
    <property type="entry name" value="Kinase-like_dom_sf"/>
</dbReference>
<dbReference type="Gene3D" id="3.30.200.20">
    <property type="entry name" value="Phosphorylase Kinase, domain 1"/>
    <property type="match status" value="1"/>
</dbReference>
<evidence type="ECO:0000259" key="5">
    <source>
        <dbReference type="PROSITE" id="PS50011"/>
    </source>
</evidence>
<dbReference type="OrthoDB" id="255496at2"/>
<evidence type="ECO:0000313" key="6">
    <source>
        <dbReference type="EMBL" id="TWT91979.1"/>
    </source>
</evidence>
<dbReference type="PROSITE" id="PS50011">
    <property type="entry name" value="PROTEIN_KINASE_DOM"/>
    <property type="match status" value="1"/>
</dbReference>
<dbReference type="PANTHER" id="PTHR43289:SF6">
    <property type="entry name" value="SERINE_THREONINE-PROTEIN KINASE NEKL-3"/>
    <property type="match status" value="1"/>
</dbReference>
<dbReference type="GO" id="GO:0005524">
    <property type="term" value="F:ATP binding"/>
    <property type="evidence" value="ECO:0007669"/>
    <property type="project" value="UniProtKB-KW"/>
</dbReference>
<evidence type="ECO:0000256" key="3">
    <source>
        <dbReference type="ARBA" id="ARBA00022777"/>
    </source>
</evidence>
<dbReference type="AlphaFoldDB" id="A0A5C5ZXJ3"/>
<evidence type="ECO:0000256" key="2">
    <source>
        <dbReference type="ARBA" id="ARBA00022741"/>
    </source>
</evidence>
<gene>
    <name evidence="6" type="primary">pknF_2</name>
    <name evidence="6" type="ORF">Pla52n_64520</name>
</gene>
<dbReference type="PANTHER" id="PTHR43289">
    <property type="entry name" value="MITOGEN-ACTIVATED PROTEIN KINASE KINASE KINASE 20-RELATED"/>
    <property type="match status" value="1"/>
</dbReference>
<keyword evidence="7" id="KW-1185">Reference proteome</keyword>
<dbReference type="SUPFAM" id="SSF56112">
    <property type="entry name" value="Protein kinase-like (PK-like)"/>
    <property type="match status" value="1"/>
</dbReference>
<protein>
    <submittedName>
        <fullName evidence="6">Serine/threonine-protein kinase PknF</fullName>
        <ecNumber evidence="6">2.7.11.1</ecNumber>
    </submittedName>
</protein>
<name>A0A5C5ZXJ3_9BACT</name>
<dbReference type="EC" id="2.7.11.1" evidence="6"/>